<sequence length="122" mass="12580">MVKMASSGALLVAMAMVFLLAGSVHAACPAQVPLNCAAYVLDGGSVPSKLCCIEVQNNFNLKTPTSSLQPWCEAVKGVKLYTGQGLTGTELQLALNLPAKCQLSGQYQKGQTCAGKLMSGGS</sequence>
<accession>A0A8T0GXH7</accession>
<evidence type="ECO:0000313" key="2">
    <source>
        <dbReference type="EMBL" id="KAG0563257.1"/>
    </source>
</evidence>
<organism evidence="2 3">
    <name type="scientific">Ceratodon purpureus</name>
    <name type="common">Fire moss</name>
    <name type="synonym">Dicranum purpureum</name>
    <dbReference type="NCBI Taxonomy" id="3225"/>
    <lineage>
        <taxon>Eukaryota</taxon>
        <taxon>Viridiplantae</taxon>
        <taxon>Streptophyta</taxon>
        <taxon>Embryophyta</taxon>
        <taxon>Bryophyta</taxon>
        <taxon>Bryophytina</taxon>
        <taxon>Bryopsida</taxon>
        <taxon>Dicranidae</taxon>
        <taxon>Pseudoditrichales</taxon>
        <taxon>Ditrichaceae</taxon>
        <taxon>Ceratodon</taxon>
    </lineage>
</organism>
<gene>
    <name evidence="2" type="ORF">KC19_8G016400</name>
</gene>
<dbReference type="InterPro" id="IPR036312">
    <property type="entry name" value="Bifun_inhib/LTP/seed_sf"/>
</dbReference>
<protein>
    <recommendedName>
        <fullName evidence="4">Bifunctional inhibitor/plant lipid transfer protein/seed storage helical domain-containing protein</fullName>
    </recommendedName>
</protein>
<dbReference type="AlphaFoldDB" id="A0A8T0GXH7"/>
<comment type="caution">
    <text evidence="2">The sequence shown here is derived from an EMBL/GenBank/DDBJ whole genome shotgun (WGS) entry which is preliminary data.</text>
</comment>
<feature type="chain" id="PRO_5035786866" description="Bifunctional inhibitor/plant lipid transfer protein/seed storage helical domain-containing protein" evidence="1">
    <location>
        <begin position="27"/>
        <end position="122"/>
    </location>
</feature>
<dbReference type="Proteomes" id="UP000822688">
    <property type="component" value="Chromosome 8"/>
</dbReference>
<evidence type="ECO:0008006" key="4">
    <source>
        <dbReference type="Google" id="ProtNLM"/>
    </source>
</evidence>
<evidence type="ECO:0000256" key="1">
    <source>
        <dbReference type="SAM" id="SignalP"/>
    </source>
</evidence>
<keyword evidence="1" id="KW-0732">Signal</keyword>
<reference evidence="2" key="1">
    <citation type="submission" date="2020-06" db="EMBL/GenBank/DDBJ databases">
        <title>WGS assembly of Ceratodon purpureus strain R40.</title>
        <authorList>
            <person name="Carey S.B."/>
            <person name="Jenkins J."/>
            <person name="Shu S."/>
            <person name="Lovell J.T."/>
            <person name="Sreedasyam A."/>
            <person name="Maumus F."/>
            <person name="Tiley G.P."/>
            <person name="Fernandez-Pozo N."/>
            <person name="Barry K."/>
            <person name="Chen C."/>
            <person name="Wang M."/>
            <person name="Lipzen A."/>
            <person name="Daum C."/>
            <person name="Saski C.A."/>
            <person name="Payton A.C."/>
            <person name="Mcbreen J.C."/>
            <person name="Conrad R.E."/>
            <person name="Kollar L.M."/>
            <person name="Olsson S."/>
            <person name="Huttunen S."/>
            <person name="Landis J.B."/>
            <person name="Wickett N.J."/>
            <person name="Johnson M.G."/>
            <person name="Rensing S.A."/>
            <person name="Grimwood J."/>
            <person name="Schmutz J."/>
            <person name="Mcdaniel S.F."/>
        </authorList>
    </citation>
    <scope>NUCLEOTIDE SEQUENCE</scope>
    <source>
        <strain evidence="2">R40</strain>
    </source>
</reference>
<dbReference type="SUPFAM" id="SSF47699">
    <property type="entry name" value="Bifunctional inhibitor/lipid-transfer protein/seed storage 2S albumin"/>
    <property type="match status" value="1"/>
</dbReference>
<proteinExistence type="predicted"/>
<keyword evidence="3" id="KW-1185">Reference proteome</keyword>
<dbReference type="EMBL" id="CM026429">
    <property type="protein sequence ID" value="KAG0563257.1"/>
    <property type="molecule type" value="Genomic_DNA"/>
</dbReference>
<evidence type="ECO:0000313" key="3">
    <source>
        <dbReference type="Proteomes" id="UP000822688"/>
    </source>
</evidence>
<dbReference type="Gene3D" id="1.10.110.10">
    <property type="entry name" value="Plant lipid-transfer and hydrophobic proteins"/>
    <property type="match status" value="1"/>
</dbReference>
<feature type="signal peptide" evidence="1">
    <location>
        <begin position="1"/>
        <end position="26"/>
    </location>
</feature>
<name>A0A8T0GXH7_CERPU</name>